<keyword evidence="4" id="KW-1185">Reference proteome</keyword>
<feature type="coiled-coil region" evidence="1">
    <location>
        <begin position="134"/>
        <end position="203"/>
    </location>
</feature>
<dbReference type="Proteomes" id="UP001337655">
    <property type="component" value="Unassembled WGS sequence"/>
</dbReference>
<keyword evidence="1" id="KW-0175">Coiled coil</keyword>
<feature type="coiled-coil region" evidence="1">
    <location>
        <begin position="235"/>
        <end position="283"/>
    </location>
</feature>
<organism evidence="3 4">
    <name type="scientific">Saxophila tyrrhenica</name>
    <dbReference type="NCBI Taxonomy" id="1690608"/>
    <lineage>
        <taxon>Eukaryota</taxon>
        <taxon>Fungi</taxon>
        <taxon>Dikarya</taxon>
        <taxon>Ascomycota</taxon>
        <taxon>Pezizomycotina</taxon>
        <taxon>Dothideomycetes</taxon>
        <taxon>Dothideomycetidae</taxon>
        <taxon>Mycosphaerellales</taxon>
        <taxon>Extremaceae</taxon>
        <taxon>Saxophila</taxon>
    </lineage>
</organism>
<proteinExistence type="predicted"/>
<evidence type="ECO:0000313" key="4">
    <source>
        <dbReference type="Proteomes" id="UP001337655"/>
    </source>
</evidence>
<protein>
    <submittedName>
        <fullName evidence="3">Uncharacterized protein</fullName>
    </submittedName>
</protein>
<dbReference type="AlphaFoldDB" id="A0AAV9PJU9"/>
<name>A0AAV9PJU9_9PEZI</name>
<accession>A0AAV9PJU9</accession>
<feature type="region of interest" description="Disordered" evidence="2">
    <location>
        <begin position="1"/>
        <end position="79"/>
    </location>
</feature>
<reference evidence="3 4" key="1">
    <citation type="submission" date="2023-08" db="EMBL/GenBank/DDBJ databases">
        <title>Black Yeasts Isolated from many extreme environments.</title>
        <authorList>
            <person name="Coleine C."/>
            <person name="Stajich J.E."/>
            <person name="Selbmann L."/>
        </authorList>
    </citation>
    <scope>NUCLEOTIDE SEQUENCE [LARGE SCALE GENOMIC DNA]</scope>
    <source>
        <strain evidence="3 4">CCFEE 5935</strain>
    </source>
</reference>
<dbReference type="GeneID" id="89923614"/>
<sequence>MAPPNFFDSRPGGLRKRGAAIRRDSVMSPANCTPVMRGSPVGRGSLAERGSPVPRGGLAARVGPTARGNMRRPLNPPKWLPRTEQDKLKLQEETIEVLKADLRKEKDKVEGFKTTISGERKRNNEEIHLMTRKLEKKHATVLELREEKSALEEELENHQELFKMGTAVFEGRNSDFEALDLEVKQLRVRVNEKVSKLKALNVQYARLSKAAPEAWMETALELALEGQAQQTLNMVNGLKQEVADSDADVARLKGKVKQLQVTNSGLKQEAAQMRQMAHEATEAGEAAFEDASEARSIAVNQAKLIDRLRELNGRESSTDTS</sequence>
<evidence type="ECO:0000256" key="1">
    <source>
        <dbReference type="SAM" id="Coils"/>
    </source>
</evidence>
<evidence type="ECO:0000256" key="2">
    <source>
        <dbReference type="SAM" id="MobiDB-lite"/>
    </source>
</evidence>
<evidence type="ECO:0000313" key="3">
    <source>
        <dbReference type="EMBL" id="KAK5173586.1"/>
    </source>
</evidence>
<dbReference type="EMBL" id="JAVRRT010000003">
    <property type="protein sequence ID" value="KAK5173586.1"/>
    <property type="molecule type" value="Genomic_DNA"/>
</dbReference>
<dbReference type="Gene3D" id="1.20.5.170">
    <property type="match status" value="1"/>
</dbReference>
<gene>
    <name evidence="3" type="ORF">LTR77_002267</name>
</gene>
<dbReference type="RefSeq" id="XP_064662281.1">
    <property type="nucleotide sequence ID" value="XM_064799526.1"/>
</dbReference>
<comment type="caution">
    <text evidence="3">The sequence shown here is derived from an EMBL/GenBank/DDBJ whole genome shotgun (WGS) entry which is preliminary data.</text>
</comment>